<proteinExistence type="predicted"/>
<name>A0A6C0KT56_9ZZZZ</name>
<reference evidence="1" key="1">
    <citation type="journal article" date="2020" name="Nature">
        <title>Giant virus diversity and host interactions through global metagenomics.</title>
        <authorList>
            <person name="Schulz F."/>
            <person name="Roux S."/>
            <person name="Paez-Espino D."/>
            <person name="Jungbluth S."/>
            <person name="Walsh D.A."/>
            <person name="Denef V.J."/>
            <person name="McMahon K.D."/>
            <person name="Konstantinidis K.T."/>
            <person name="Eloe-Fadrosh E.A."/>
            <person name="Kyrpides N.C."/>
            <person name="Woyke T."/>
        </authorList>
    </citation>
    <scope>NUCLEOTIDE SEQUENCE</scope>
    <source>
        <strain evidence="1">GVMAG-S-3300013094-100</strain>
    </source>
</reference>
<dbReference type="EMBL" id="MN740980">
    <property type="protein sequence ID" value="QHU21145.1"/>
    <property type="molecule type" value="Genomic_DNA"/>
</dbReference>
<protein>
    <recommendedName>
        <fullName evidence="2">Glycosyltransferase</fullName>
    </recommendedName>
</protein>
<evidence type="ECO:0008006" key="2">
    <source>
        <dbReference type="Google" id="ProtNLM"/>
    </source>
</evidence>
<accession>A0A6C0KT56</accession>
<dbReference type="AlphaFoldDB" id="A0A6C0KT56"/>
<organism evidence="1">
    <name type="scientific">viral metagenome</name>
    <dbReference type="NCBI Taxonomy" id="1070528"/>
    <lineage>
        <taxon>unclassified sequences</taxon>
        <taxon>metagenomes</taxon>
        <taxon>organismal metagenomes</taxon>
    </lineage>
</organism>
<evidence type="ECO:0000313" key="1">
    <source>
        <dbReference type="EMBL" id="QHU21145.1"/>
    </source>
</evidence>
<sequence length="277" mass="32103">MNFKIVIPSYCRSHIICDKTLRVCCQLASIPQQLIYVFVLDCQKNSYKVEVEKRNFGDINLISAPPEIPPGLHHMRNYITQYFPEGEHLLHMDDDIDDILKLYIDESITDPKKSTRYRLFSCCNSNPLRQGQGIISIFNNAFKILQDEHIGLFGIYPVANGYFMKDLPDVTYSLRFCVGTLWGCINDHSIIIQIEEKEDVERTLLSFQKYNKILRLNNITIKTKYYKTEGGMQTESSLDKRKAAAKASCTYLLEKYPKYTKLYTSKKSGIYEIKLSN</sequence>